<evidence type="ECO:0008006" key="3">
    <source>
        <dbReference type="Google" id="ProtNLM"/>
    </source>
</evidence>
<dbReference type="Pfam" id="PF00106">
    <property type="entry name" value="adh_short"/>
    <property type="match status" value="1"/>
</dbReference>
<name>A0A7S4HM72_9EUKA</name>
<protein>
    <recommendedName>
        <fullName evidence="3">Protochlorophyllide reductase</fullName>
    </recommendedName>
</protein>
<sequence>MQRWIKELGYVKFTKVACEAAFRVPTAPSPKDVFAGSVWANDLPKSLAGKTFAITGSSRGMGLDLAKKIAERGGNLILLNRSSADSTKAREEIAALNKVGSTVLIDCDLCDFASVRAAAAAVQKNTKEIDALVLNAGLMAQKDIRTKDGYDKQMQANHLSHFLLTSLLFDLLEAASAARGEARVVSHSSGARKTPMAPLFEDSFETAWKVPADEKEKNPCMGDGKPMAKWQRYQQSKRANLAFTYALADYAEKKGSCRVKALCAHPGATNSGLQSRTDASCWLDNLINGLAAVAGHSTADGCLGLALATVKDGVSNGDFFGPAGVTGNAVLLPSEREQGYDQEQLRMLWAKSVAATGATW</sequence>
<dbReference type="AlphaFoldDB" id="A0A7S4HM72"/>
<accession>A0A7S4HM72</accession>
<dbReference type="EMBL" id="HBKO01010926">
    <property type="protein sequence ID" value="CAE2203393.1"/>
    <property type="molecule type" value="Transcribed_RNA"/>
</dbReference>
<dbReference type="PANTHER" id="PTHR43157">
    <property type="entry name" value="PHOSPHATIDYLINOSITOL-GLYCAN BIOSYNTHESIS CLASS F PROTEIN-RELATED"/>
    <property type="match status" value="1"/>
</dbReference>
<dbReference type="InterPro" id="IPR002347">
    <property type="entry name" value="SDR_fam"/>
</dbReference>
<proteinExistence type="predicted"/>
<dbReference type="GO" id="GO:0016491">
    <property type="term" value="F:oxidoreductase activity"/>
    <property type="evidence" value="ECO:0007669"/>
    <property type="project" value="UniProtKB-KW"/>
</dbReference>
<dbReference type="PANTHER" id="PTHR43157:SF31">
    <property type="entry name" value="PHOSPHATIDYLINOSITOL-GLYCAN BIOSYNTHESIS CLASS F PROTEIN"/>
    <property type="match status" value="1"/>
</dbReference>
<dbReference type="SUPFAM" id="SSF51735">
    <property type="entry name" value="NAD(P)-binding Rossmann-fold domains"/>
    <property type="match status" value="1"/>
</dbReference>
<evidence type="ECO:0000256" key="1">
    <source>
        <dbReference type="ARBA" id="ARBA00023002"/>
    </source>
</evidence>
<evidence type="ECO:0000313" key="2">
    <source>
        <dbReference type="EMBL" id="CAE2203393.1"/>
    </source>
</evidence>
<dbReference type="Gene3D" id="3.40.50.720">
    <property type="entry name" value="NAD(P)-binding Rossmann-like Domain"/>
    <property type="match status" value="1"/>
</dbReference>
<dbReference type="PRINTS" id="PR00081">
    <property type="entry name" value="GDHRDH"/>
</dbReference>
<dbReference type="InterPro" id="IPR036291">
    <property type="entry name" value="NAD(P)-bd_dom_sf"/>
</dbReference>
<organism evidence="2">
    <name type="scientific">Prymnesium polylepis</name>
    <dbReference type="NCBI Taxonomy" id="72548"/>
    <lineage>
        <taxon>Eukaryota</taxon>
        <taxon>Haptista</taxon>
        <taxon>Haptophyta</taxon>
        <taxon>Prymnesiophyceae</taxon>
        <taxon>Prymnesiales</taxon>
        <taxon>Prymnesiaceae</taxon>
        <taxon>Prymnesium</taxon>
    </lineage>
</organism>
<keyword evidence="1" id="KW-0560">Oxidoreductase</keyword>
<reference evidence="2" key="1">
    <citation type="submission" date="2021-01" db="EMBL/GenBank/DDBJ databases">
        <authorList>
            <person name="Corre E."/>
            <person name="Pelletier E."/>
            <person name="Niang G."/>
            <person name="Scheremetjew M."/>
            <person name="Finn R."/>
            <person name="Kale V."/>
            <person name="Holt S."/>
            <person name="Cochrane G."/>
            <person name="Meng A."/>
            <person name="Brown T."/>
            <person name="Cohen L."/>
        </authorList>
    </citation>
    <scope>NUCLEOTIDE SEQUENCE</scope>
    <source>
        <strain evidence="2">UIO037</strain>
    </source>
</reference>
<gene>
    <name evidence="2" type="ORF">CPOL0286_LOCUS4882</name>
</gene>